<dbReference type="PANTHER" id="PTHR10972">
    <property type="entry name" value="OXYSTEROL-BINDING PROTEIN-RELATED"/>
    <property type="match status" value="1"/>
</dbReference>
<dbReference type="GO" id="GO:0032934">
    <property type="term" value="F:sterol binding"/>
    <property type="evidence" value="ECO:0007669"/>
    <property type="project" value="TreeGrafter"/>
</dbReference>
<proteinExistence type="predicted"/>
<evidence type="ECO:0000313" key="2">
    <source>
        <dbReference type="EMBL" id="KAF6138732.1"/>
    </source>
</evidence>
<dbReference type="OrthoDB" id="14833at2759"/>
<dbReference type="EMBL" id="JACGCM010002554">
    <property type="protein sequence ID" value="KAF6138732.1"/>
    <property type="molecule type" value="Genomic_DNA"/>
</dbReference>
<dbReference type="InterPro" id="IPR000648">
    <property type="entry name" value="Oxysterol-bd"/>
</dbReference>
<protein>
    <recommendedName>
        <fullName evidence="4">Oxysterol-binding protein</fullName>
    </recommendedName>
</protein>
<sequence>MQVELAASRGDMRLGSADSGCSGRFEVDGYVYNAEEEPKILMTGKWNKSMSYQPCDMEGEPLPCTELKEVWRVTDPPENDKFQYTYFAHKLNSPESAPRKLSRLRPDRYALEKGDMSKAGAEKRSLKDRRRAEKKNREVKDQQFTPRWFELTEEIKTTPYGDLDVYQHNVVDISIFTISIDMHGEVNRSFNWKSSLLMQSHKSTRRPNSCLKEK</sequence>
<dbReference type="AlphaFoldDB" id="A0A7J7L821"/>
<dbReference type="Proteomes" id="UP000541444">
    <property type="component" value="Unassembled WGS sequence"/>
</dbReference>
<dbReference type="SUPFAM" id="SSF144000">
    <property type="entry name" value="Oxysterol-binding protein-like"/>
    <property type="match status" value="1"/>
</dbReference>
<dbReference type="InterPro" id="IPR037239">
    <property type="entry name" value="OSBP_sf"/>
</dbReference>
<reference evidence="2 3" key="1">
    <citation type="journal article" date="2020" name="IScience">
        <title>Genome Sequencing of the Endangered Kingdonia uniflora (Circaeasteraceae, Ranunculales) Reveals Potential Mechanisms of Evolutionary Specialization.</title>
        <authorList>
            <person name="Sun Y."/>
            <person name="Deng T."/>
            <person name="Zhang A."/>
            <person name="Moore M.J."/>
            <person name="Landis J.B."/>
            <person name="Lin N."/>
            <person name="Zhang H."/>
            <person name="Zhang X."/>
            <person name="Huang J."/>
            <person name="Zhang X."/>
            <person name="Sun H."/>
            <person name="Wang H."/>
        </authorList>
    </citation>
    <scope>NUCLEOTIDE SEQUENCE [LARGE SCALE GENOMIC DNA]</scope>
    <source>
        <strain evidence="2">TB1705</strain>
        <tissue evidence="2">Leaf</tissue>
    </source>
</reference>
<comment type="caution">
    <text evidence="2">The sequence shown here is derived from an EMBL/GenBank/DDBJ whole genome shotgun (WGS) entry which is preliminary data.</text>
</comment>
<dbReference type="GO" id="GO:0005829">
    <property type="term" value="C:cytosol"/>
    <property type="evidence" value="ECO:0007669"/>
    <property type="project" value="TreeGrafter"/>
</dbReference>
<organism evidence="2 3">
    <name type="scientific">Kingdonia uniflora</name>
    <dbReference type="NCBI Taxonomy" id="39325"/>
    <lineage>
        <taxon>Eukaryota</taxon>
        <taxon>Viridiplantae</taxon>
        <taxon>Streptophyta</taxon>
        <taxon>Embryophyta</taxon>
        <taxon>Tracheophyta</taxon>
        <taxon>Spermatophyta</taxon>
        <taxon>Magnoliopsida</taxon>
        <taxon>Ranunculales</taxon>
        <taxon>Circaeasteraceae</taxon>
        <taxon>Kingdonia</taxon>
    </lineage>
</organism>
<feature type="non-terminal residue" evidence="2">
    <location>
        <position position="1"/>
    </location>
</feature>
<keyword evidence="3" id="KW-1185">Reference proteome</keyword>
<evidence type="ECO:0000256" key="1">
    <source>
        <dbReference type="SAM" id="MobiDB-lite"/>
    </source>
</evidence>
<accession>A0A7J7L821</accession>
<evidence type="ECO:0008006" key="4">
    <source>
        <dbReference type="Google" id="ProtNLM"/>
    </source>
</evidence>
<evidence type="ECO:0000313" key="3">
    <source>
        <dbReference type="Proteomes" id="UP000541444"/>
    </source>
</evidence>
<gene>
    <name evidence="2" type="ORF">GIB67_040864</name>
</gene>
<feature type="region of interest" description="Disordered" evidence="1">
    <location>
        <begin position="112"/>
        <end position="139"/>
    </location>
</feature>
<dbReference type="Gene3D" id="3.30.70.3490">
    <property type="match status" value="1"/>
</dbReference>
<name>A0A7J7L821_9MAGN</name>
<dbReference type="PANTHER" id="PTHR10972:SF136">
    <property type="entry name" value="OXYSTEROL-BINDING PROTEIN 8"/>
    <property type="match status" value="1"/>
</dbReference>
<dbReference type="Pfam" id="PF01237">
    <property type="entry name" value="Oxysterol_BP"/>
    <property type="match status" value="1"/>
</dbReference>
<dbReference type="GO" id="GO:0016020">
    <property type="term" value="C:membrane"/>
    <property type="evidence" value="ECO:0007669"/>
    <property type="project" value="TreeGrafter"/>
</dbReference>
<feature type="compositionally biased region" description="Basic and acidic residues" evidence="1">
    <location>
        <begin position="112"/>
        <end position="125"/>
    </location>
</feature>